<dbReference type="EMBL" id="LR824558">
    <property type="protein sequence ID" value="CAH1642501.1"/>
    <property type="molecule type" value="Genomic_DNA"/>
</dbReference>
<evidence type="ECO:0000259" key="1">
    <source>
        <dbReference type="SMART" id="SM00020"/>
    </source>
</evidence>
<dbReference type="InterPro" id="IPR009003">
    <property type="entry name" value="Peptidase_S1_PA"/>
</dbReference>
<dbReference type="InterPro" id="IPR043504">
    <property type="entry name" value="Peptidase_S1_PA_chymotrypsin"/>
</dbReference>
<gene>
    <name evidence="2" type="ORF">SPLIT_LOCUS7857</name>
</gene>
<feature type="domain" description="Peptidase S1" evidence="1">
    <location>
        <begin position="43"/>
        <end position="153"/>
    </location>
</feature>
<organism evidence="2 3">
    <name type="scientific">Spodoptera littoralis</name>
    <name type="common">Egyptian cotton leafworm</name>
    <dbReference type="NCBI Taxonomy" id="7109"/>
    <lineage>
        <taxon>Eukaryota</taxon>
        <taxon>Metazoa</taxon>
        <taxon>Ecdysozoa</taxon>
        <taxon>Arthropoda</taxon>
        <taxon>Hexapoda</taxon>
        <taxon>Insecta</taxon>
        <taxon>Pterygota</taxon>
        <taxon>Neoptera</taxon>
        <taxon>Endopterygota</taxon>
        <taxon>Lepidoptera</taxon>
        <taxon>Glossata</taxon>
        <taxon>Ditrysia</taxon>
        <taxon>Noctuoidea</taxon>
        <taxon>Noctuidae</taxon>
        <taxon>Amphipyrinae</taxon>
        <taxon>Spodoptera</taxon>
    </lineage>
</organism>
<dbReference type="GO" id="GO:0006508">
    <property type="term" value="P:proteolysis"/>
    <property type="evidence" value="ECO:0007669"/>
    <property type="project" value="InterPro"/>
</dbReference>
<dbReference type="Pfam" id="PF00089">
    <property type="entry name" value="Trypsin"/>
    <property type="match status" value="1"/>
</dbReference>
<dbReference type="AlphaFoldDB" id="A0A9P0I6Q9"/>
<dbReference type="PANTHER" id="PTHR24258">
    <property type="entry name" value="SERINE PROTEASE-RELATED"/>
    <property type="match status" value="1"/>
</dbReference>
<dbReference type="SMART" id="SM00020">
    <property type="entry name" value="Tryp_SPc"/>
    <property type="match status" value="1"/>
</dbReference>
<protein>
    <recommendedName>
        <fullName evidence="1">Peptidase S1 domain-containing protein</fullName>
    </recommendedName>
</protein>
<dbReference type="PANTHER" id="PTHR24258:SF136">
    <property type="entry name" value="GH06673P-RELATED"/>
    <property type="match status" value="1"/>
</dbReference>
<dbReference type="InterPro" id="IPR001254">
    <property type="entry name" value="Trypsin_dom"/>
</dbReference>
<name>A0A9P0I6Q9_SPOLI</name>
<accession>A0A9P0I6Q9</accession>
<sequence>MMIYCIWDIYINRVPCNTLEDFEDLDESMMCDKIRDPRNLQKVIAGGKNAERRQFPHMVSIMFTDSVLPACLLKDPSKEAPVAIATGWGTMGHRKPLAEILQMGDSGGPLQMDARPGMQCMAIVFGVTSYGKACGYKGSSGMYTKVSHYIPWIESIVGRLPY</sequence>
<dbReference type="Proteomes" id="UP001153321">
    <property type="component" value="Chromosome 27"/>
</dbReference>
<dbReference type="Gene3D" id="2.40.10.10">
    <property type="entry name" value="Trypsin-like serine proteases"/>
    <property type="match status" value="1"/>
</dbReference>
<proteinExistence type="predicted"/>
<evidence type="ECO:0000313" key="2">
    <source>
        <dbReference type="EMBL" id="CAH1642501.1"/>
    </source>
</evidence>
<keyword evidence="3" id="KW-1185">Reference proteome</keyword>
<evidence type="ECO:0000313" key="3">
    <source>
        <dbReference type="Proteomes" id="UP001153321"/>
    </source>
</evidence>
<dbReference type="GO" id="GO:0004252">
    <property type="term" value="F:serine-type endopeptidase activity"/>
    <property type="evidence" value="ECO:0007669"/>
    <property type="project" value="InterPro"/>
</dbReference>
<dbReference type="SUPFAM" id="SSF50494">
    <property type="entry name" value="Trypsin-like serine proteases"/>
    <property type="match status" value="1"/>
</dbReference>
<reference evidence="2" key="1">
    <citation type="submission" date="2022-02" db="EMBL/GenBank/DDBJ databases">
        <authorList>
            <person name="King R."/>
        </authorList>
    </citation>
    <scope>NUCLEOTIDE SEQUENCE</scope>
</reference>